<dbReference type="EMBL" id="LGGP01000157">
    <property type="protein sequence ID" value="KUK80432.1"/>
    <property type="molecule type" value="Genomic_DNA"/>
</dbReference>
<sequence length="441" mass="49315">MKRFLVLFFIVLSVFLVAETVRVPVSVNSFTGEPVAVTIAMSDILDLVGVDFDANWDSLRVVQDGKELPYQIDDADLNGRLSSGDILSFLITGPAEITVSDNFDILPPTYQPVGKVTEEDGQWVIEIGEITAIANNKGLVKVTGFGDVEGTVVDEIGIVRMSGYVGSTYYIDGEFGRHEEKTSGDFAVKEVSVLPAGPVGITVVSTLEAKPFLGVTQKIITTIFSNGDIISHNTFEFATYAELMKLQIMATRVLTDVAEDTVHTLPVFRRLLWADQLNITPLEYWLERNAIVYFGNKPYIVFPAVDSMRPLWWGATYIFASQESWRANYSLSLKLGVAEINPEVPVVVADYEKWMGGLTWVYESREFRDGYFEWMPGEIDVFESTRGYVSSNWEDYVKRFAAGDVVSFKRVYSIFNADSIEDSIEFAELKKSEIQSLKIGE</sequence>
<evidence type="ECO:0000313" key="2">
    <source>
        <dbReference type="Proteomes" id="UP000054092"/>
    </source>
</evidence>
<dbReference type="Proteomes" id="UP000054092">
    <property type="component" value="Unassembled WGS sequence"/>
</dbReference>
<gene>
    <name evidence="1" type="ORF">XD94_0981</name>
</gene>
<dbReference type="AlphaFoldDB" id="A0A101HNZ2"/>
<proteinExistence type="predicted"/>
<protein>
    <submittedName>
        <fullName evidence="1">Uncharacterized protein</fullName>
    </submittedName>
</protein>
<comment type="caution">
    <text evidence="1">The sequence shown here is derived from an EMBL/GenBank/DDBJ whole genome shotgun (WGS) entry which is preliminary data.</text>
</comment>
<organism evidence="1 2">
    <name type="scientific">Mesotoga prima</name>
    <dbReference type="NCBI Taxonomy" id="1184387"/>
    <lineage>
        <taxon>Bacteria</taxon>
        <taxon>Thermotogati</taxon>
        <taxon>Thermotogota</taxon>
        <taxon>Thermotogae</taxon>
        <taxon>Kosmotogales</taxon>
        <taxon>Kosmotogaceae</taxon>
        <taxon>Mesotoga</taxon>
    </lineage>
</organism>
<evidence type="ECO:0000313" key="1">
    <source>
        <dbReference type="EMBL" id="KUK80432.1"/>
    </source>
</evidence>
<name>A0A101HNZ2_9BACT</name>
<reference evidence="2" key="1">
    <citation type="journal article" date="2015" name="MBio">
        <title>Genome-Resolved Metagenomic Analysis Reveals Roles for Candidate Phyla and Other Microbial Community Members in Biogeochemical Transformations in Oil Reservoirs.</title>
        <authorList>
            <person name="Hu P."/>
            <person name="Tom L."/>
            <person name="Singh A."/>
            <person name="Thomas B.C."/>
            <person name="Baker B.J."/>
            <person name="Piceno Y.M."/>
            <person name="Andersen G.L."/>
            <person name="Banfield J.F."/>
        </authorList>
    </citation>
    <scope>NUCLEOTIDE SEQUENCE [LARGE SCALE GENOMIC DNA]</scope>
</reference>
<accession>A0A101HNZ2</accession>
<dbReference type="PATRIC" id="fig|1184387.3.peg.1391"/>